<dbReference type="GO" id="GO:0005856">
    <property type="term" value="C:cytoskeleton"/>
    <property type="evidence" value="ECO:0007669"/>
    <property type="project" value="InterPro"/>
</dbReference>
<evidence type="ECO:0000259" key="1">
    <source>
        <dbReference type="PROSITE" id="PS51016"/>
    </source>
</evidence>
<organism evidence="2 3">
    <name type="scientific">Knufia fluminis</name>
    <dbReference type="NCBI Taxonomy" id="191047"/>
    <lineage>
        <taxon>Eukaryota</taxon>
        <taxon>Fungi</taxon>
        <taxon>Dikarya</taxon>
        <taxon>Ascomycota</taxon>
        <taxon>Pezizomycotina</taxon>
        <taxon>Eurotiomycetes</taxon>
        <taxon>Chaetothyriomycetidae</taxon>
        <taxon>Chaetothyriales</taxon>
        <taxon>Trichomeriaceae</taxon>
        <taxon>Knufia</taxon>
    </lineage>
</organism>
<dbReference type="EMBL" id="JAKLMC020000003">
    <property type="protein sequence ID" value="KAK5956997.1"/>
    <property type="molecule type" value="Genomic_DNA"/>
</dbReference>
<name>A0AAN8ERI0_9EURO</name>
<feature type="domain" description="MyTH4" evidence="1">
    <location>
        <begin position="1"/>
        <end position="100"/>
    </location>
</feature>
<proteinExistence type="predicted"/>
<evidence type="ECO:0000313" key="2">
    <source>
        <dbReference type="EMBL" id="KAK5956997.1"/>
    </source>
</evidence>
<protein>
    <recommendedName>
        <fullName evidence="1">MyTH4 domain-containing protein</fullName>
    </recommendedName>
</protein>
<evidence type="ECO:0000313" key="3">
    <source>
        <dbReference type="Proteomes" id="UP001316803"/>
    </source>
</evidence>
<dbReference type="PANTHER" id="PTHR28180">
    <property type="entry name" value="CONSERVED MITOCHONDRIAL PROTEIN-RELATED"/>
    <property type="match status" value="1"/>
</dbReference>
<reference evidence="2 3" key="1">
    <citation type="submission" date="2022-12" db="EMBL/GenBank/DDBJ databases">
        <title>Genomic features and morphological characterization of a novel Knufia sp. strain isolated from spacecraft assembly facility.</title>
        <authorList>
            <person name="Teixeira M."/>
            <person name="Chander A.M."/>
            <person name="Stajich J.E."/>
            <person name="Venkateswaran K."/>
        </authorList>
    </citation>
    <scope>NUCLEOTIDE SEQUENCE [LARGE SCALE GENOMIC DNA]</scope>
    <source>
        <strain evidence="2 3">FJI-L2-BK-P2</strain>
    </source>
</reference>
<gene>
    <name evidence="2" type="ORF">OHC33_001366</name>
</gene>
<accession>A0AAN8ERI0</accession>
<dbReference type="InterPro" id="IPR052999">
    <property type="entry name" value="PTS1_Protein"/>
</dbReference>
<dbReference type="AlphaFoldDB" id="A0AAN8ERI0"/>
<keyword evidence="3" id="KW-1185">Reference proteome</keyword>
<sequence length="283" mass="31420">MASYSCEQWADLVEQTKEQTPTQLGHQAWSLLIAAALSTSPSPNLLAEYFRYLTENEPEFQSAEASQKFSLRLRDILLKQVTLIGAPQVLMALTPLAAIEGSPQEKAKESKLSGKWENVDRERIHARGVDTIHSIYGHDLLHNRIFLQWGAHTQDIQFMELFSVYGMYLSDFEVLTPLETELVVFVTISCLGLGTGPALWHLRGLGRLLGARGDDETTSDMRTVKDQLRSLKVAMMNVVEFVGGEYLTRAKLDTWPNVGDVVRVLGGWGEDAPAKGEDASAKA</sequence>
<dbReference type="InterPro" id="IPR029032">
    <property type="entry name" value="AhpD-like"/>
</dbReference>
<dbReference type="Gene3D" id="1.20.1290.10">
    <property type="entry name" value="AhpD-like"/>
    <property type="match status" value="1"/>
</dbReference>
<dbReference type="PROSITE" id="PS51016">
    <property type="entry name" value="MYTH4"/>
    <property type="match status" value="1"/>
</dbReference>
<dbReference type="InterPro" id="IPR000857">
    <property type="entry name" value="MyTH4_dom"/>
</dbReference>
<dbReference type="Proteomes" id="UP001316803">
    <property type="component" value="Unassembled WGS sequence"/>
</dbReference>
<comment type="caution">
    <text evidence="2">The sequence shown here is derived from an EMBL/GenBank/DDBJ whole genome shotgun (WGS) entry which is preliminary data.</text>
</comment>